<dbReference type="RefSeq" id="WP_344252335.1">
    <property type="nucleotide sequence ID" value="NZ_BAAARE010000001.1"/>
</dbReference>
<feature type="region of interest" description="Disordered" evidence="1">
    <location>
        <begin position="99"/>
        <end position="133"/>
    </location>
</feature>
<organism evidence="2 3">
    <name type="scientific">Terrabacter carboxydivorans</name>
    <dbReference type="NCBI Taxonomy" id="619730"/>
    <lineage>
        <taxon>Bacteria</taxon>
        <taxon>Bacillati</taxon>
        <taxon>Actinomycetota</taxon>
        <taxon>Actinomycetes</taxon>
        <taxon>Micrococcales</taxon>
        <taxon>Intrasporangiaceae</taxon>
        <taxon>Terrabacter</taxon>
    </lineage>
</organism>
<dbReference type="Proteomes" id="UP001500730">
    <property type="component" value="Unassembled WGS sequence"/>
</dbReference>
<reference evidence="2 3" key="1">
    <citation type="journal article" date="2019" name="Int. J. Syst. Evol. Microbiol.">
        <title>The Global Catalogue of Microorganisms (GCM) 10K type strain sequencing project: providing services to taxonomists for standard genome sequencing and annotation.</title>
        <authorList>
            <consortium name="The Broad Institute Genomics Platform"/>
            <consortium name="The Broad Institute Genome Sequencing Center for Infectious Disease"/>
            <person name="Wu L."/>
            <person name="Ma J."/>
        </authorList>
    </citation>
    <scope>NUCLEOTIDE SEQUENCE [LARGE SCALE GENOMIC DNA]</scope>
    <source>
        <strain evidence="2 3">JCM 16259</strain>
    </source>
</reference>
<evidence type="ECO:0000313" key="3">
    <source>
        <dbReference type="Proteomes" id="UP001500730"/>
    </source>
</evidence>
<comment type="caution">
    <text evidence="2">The sequence shown here is derived from an EMBL/GenBank/DDBJ whole genome shotgun (WGS) entry which is preliminary data.</text>
</comment>
<name>A0ABN3KPN7_9MICO</name>
<feature type="compositionally biased region" description="Basic and acidic residues" evidence="1">
    <location>
        <begin position="106"/>
        <end position="118"/>
    </location>
</feature>
<keyword evidence="3" id="KW-1185">Reference proteome</keyword>
<proteinExistence type="predicted"/>
<sequence>MSETTGREERPSVRQAARRAALDAQAKLRVERQERDKRLAALALDVLFALGERDAAVIKLEQRAGAALRQLFDDEHLTPAEVTQWCGPSLTRQEIARLRRLGGDQQRTDRNLARKRVGDPAPKSSSGLDRPDP</sequence>
<accession>A0ABN3KPN7</accession>
<gene>
    <name evidence="2" type="ORF">GCM10009858_02930</name>
</gene>
<dbReference type="EMBL" id="BAAARE010000001">
    <property type="protein sequence ID" value="GAA2469035.1"/>
    <property type="molecule type" value="Genomic_DNA"/>
</dbReference>
<evidence type="ECO:0000313" key="2">
    <source>
        <dbReference type="EMBL" id="GAA2469035.1"/>
    </source>
</evidence>
<evidence type="ECO:0000256" key="1">
    <source>
        <dbReference type="SAM" id="MobiDB-lite"/>
    </source>
</evidence>
<protein>
    <submittedName>
        <fullName evidence="2">Uncharacterized protein</fullName>
    </submittedName>
</protein>